<gene>
    <name evidence="1" type="ORF">C8N31_11823</name>
</gene>
<accession>A0A2T6C2T1</accession>
<evidence type="ECO:0000313" key="2">
    <source>
        <dbReference type="Proteomes" id="UP000244092"/>
    </source>
</evidence>
<dbReference type="Proteomes" id="UP000244092">
    <property type="component" value="Unassembled WGS sequence"/>
</dbReference>
<evidence type="ECO:0000313" key="1">
    <source>
        <dbReference type="EMBL" id="PTX62603.1"/>
    </source>
</evidence>
<dbReference type="AlphaFoldDB" id="A0A2T6C2T1"/>
<protein>
    <submittedName>
        <fullName evidence="1">Uncharacterized protein</fullName>
    </submittedName>
</protein>
<reference evidence="1 2" key="1">
    <citation type="submission" date="2018-04" db="EMBL/GenBank/DDBJ databases">
        <title>Genomic Encyclopedia of Archaeal and Bacterial Type Strains, Phase II (KMG-II): from individual species to whole genera.</title>
        <authorList>
            <person name="Goeker M."/>
        </authorList>
    </citation>
    <scope>NUCLEOTIDE SEQUENCE [LARGE SCALE GENOMIC DNA]</scope>
    <source>
        <strain evidence="1 2">DSM 12244</strain>
    </source>
</reference>
<dbReference type="EMBL" id="QBKU01000018">
    <property type="protein sequence ID" value="PTX62603.1"/>
    <property type="molecule type" value="Genomic_DNA"/>
</dbReference>
<organism evidence="1 2">
    <name type="scientific">Sulfitobacter mediterraneus</name>
    <dbReference type="NCBI Taxonomy" id="83219"/>
    <lineage>
        <taxon>Bacteria</taxon>
        <taxon>Pseudomonadati</taxon>
        <taxon>Pseudomonadota</taxon>
        <taxon>Alphaproteobacteria</taxon>
        <taxon>Rhodobacterales</taxon>
        <taxon>Roseobacteraceae</taxon>
        <taxon>Sulfitobacter</taxon>
    </lineage>
</organism>
<proteinExistence type="predicted"/>
<name>A0A2T6C2T1_9RHOB</name>
<comment type="caution">
    <text evidence="1">The sequence shown here is derived from an EMBL/GenBank/DDBJ whole genome shotgun (WGS) entry which is preliminary data.</text>
</comment>
<sequence length="103" mass="10974">MLRMMKSFLAHAVILVGIGIGGTASATEFMTEKELLSTIPGATLTGISNEDFETIWIQTYEHGDRSGTSSGFYGGSPYSSDWRVGRGLLCETWVTASGASDMG</sequence>